<organism evidence="2 3">
    <name type="scientific">Photobacterium atrarenae</name>
    <dbReference type="NCBI Taxonomy" id="865757"/>
    <lineage>
        <taxon>Bacteria</taxon>
        <taxon>Pseudomonadati</taxon>
        <taxon>Pseudomonadota</taxon>
        <taxon>Gammaproteobacteria</taxon>
        <taxon>Vibrionales</taxon>
        <taxon>Vibrionaceae</taxon>
        <taxon>Photobacterium</taxon>
    </lineage>
</organism>
<feature type="transmembrane region" description="Helical" evidence="1">
    <location>
        <begin position="94"/>
        <end position="113"/>
    </location>
</feature>
<accession>A0ABY5GMZ8</accession>
<proteinExistence type="predicted"/>
<dbReference type="EMBL" id="CP101509">
    <property type="protein sequence ID" value="UTV30665.1"/>
    <property type="molecule type" value="Genomic_DNA"/>
</dbReference>
<keyword evidence="1" id="KW-0812">Transmembrane</keyword>
<evidence type="ECO:0000313" key="2">
    <source>
        <dbReference type="EMBL" id="UTV30665.1"/>
    </source>
</evidence>
<evidence type="ECO:0008006" key="4">
    <source>
        <dbReference type="Google" id="ProtNLM"/>
    </source>
</evidence>
<protein>
    <recommendedName>
        <fullName evidence="4">DUF2946 domain-containing protein</fullName>
    </recommendedName>
</protein>
<name>A0ABY5GMZ8_9GAMM</name>
<keyword evidence="1" id="KW-1133">Transmembrane helix</keyword>
<sequence>MVQQGVIALTLLSILLTQFLSAIVVLNPAHYQGNGNWLTGEKVLICTSEGLKWVAVSELRIQNSQEATANETPHALKFHCPILKLPPVLEHAPLAAGFFLLALLFCFYPVRLFNCNRVLERIYFNYAPKHSPPVRHHHHLMV</sequence>
<reference evidence="2" key="1">
    <citation type="submission" date="2022-07" db="EMBL/GenBank/DDBJ databases">
        <title>Genome sequencing of Photobacterium atrarenae GJH2-4.</title>
        <authorList>
            <person name="Park S.-J."/>
        </authorList>
    </citation>
    <scope>NUCLEOTIDE SEQUENCE</scope>
    <source>
        <strain evidence="2">GJH2-4</strain>
    </source>
</reference>
<dbReference type="Proteomes" id="UP001057998">
    <property type="component" value="Chromosome 2"/>
</dbReference>
<evidence type="ECO:0000313" key="3">
    <source>
        <dbReference type="Proteomes" id="UP001057998"/>
    </source>
</evidence>
<keyword evidence="3" id="KW-1185">Reference proteome</keyword>
<keyword evidence="1" id="KW-0472">Membrane</keyword>
<dbReference type="RefSeq" id="WP_255392029.1">
    <property type="nucleotide sequence ID" value="NZ_CP101509.1"/>
</dbReference>
<evidence type="ECO:0000256" key="1">
    <source>
        <dbReference type="SAM" id="Phobius"/>
    </source>
</evidence>
<gene>
    <name evidence="2" type="ORF">NNL38_19065</name>
</gene>